<protein>
    <recommendedName>
        <fullName evidence="4">Eukaryotic translation initiation factor 3 subunit H</fullName>
        <shortName evidence="4">eIF3h</shortName>
    </recommendedName>
</protein>
<organism evidence="7 8">
    <name type="scientific">Bursaphelenchus okinawaensis</name>
    <dbReference type="NCBI Taxonomy" id="465554"/>
    <lineage>
        <taxon>Eukaryota</taxon>
        <taxon>Metazoa</taxon>
        <taxon>Ecdysozoa</taxon>
        <taxon>Nematoda</taxon>
        <taxon>Chromadorea</taxon>
        <taxon>Rhabditida</taxon>
        <taxon>Tylenchina</taxon>
        <taxon>Tylenchomorpha</taxon>
        <taxon>Aphelenchoidea</taxon>
        <taxon>Aphelenchoididae</taxon>
        <taxon>Bursaphelenchus</taxon>
    </lineage>
</organism>
<dbReference type="InterPro" id="IPR037518">
    <property type="entry name" value="MPN"/>
</dbReference>
<comment type="caution">
    <text evidence="7">The sequence shown here is derived from an EMBL/GenBank/DDBJ whole genome shotgun (WGS) entry which is preliminary data.</text>
</comment>
<dbReference type="InterPro" id="IPR050242">
    <property type="entry name" value="JAMM_MPN+_peptidase_M67A"/>
</dbReference>
<evidence type="ECO:0000256" key="2">
    <source>
        <dbReference type="ARBA" id="ARBA00022540"/>
    </source>
</evidence>
<comment type="subunit">
    <text evidence="4">Component of the eukaryotic translation initiation factor 3 (eIF-3) complex.</text>
</comment>
<dbReference type="PANTHER" id="PTHR10410">
    <property type="entry name" value="EUKARYOTIC TRANSLATION INITIATION FACTOR 3 -RELATED"/>
    <property type="match status" value="1"/>
</dbReference>
<accession>A0A811JVF6</accession>
<dbReference type="InterPro" id="IPR045810">
    <property type="entry name" value="eIF3h_C"/>
</dbReference>
<comment type="subcellular location">
    <subcellularLocation>
        <location evidence="4">Cytoplasm</location>
    </subcellularLocation>
</comment>
<keyword evidence="1 4" id="KW-0963">Cytoplasm</keyword>
<dbReference type="Proteomes" id="UP000783686">
    <property type="component" value="Unassembled WGS sequence"/>
</dbReference>
<dbReference type="GO" id="GO:0005852">
    <property type="term" value="C:eukaryotic translation initiation factor 3 complex"/>
    <property type="evidence" value="ECO:0007669"/>
    <property type="project" value="UniProtKB-UniRule"/>
</dbReference>
<proteinExistence type="inferred from homology"/>
<evidence type="ECO:0000313" key="8">
    <source>
        <dbReference type="Proteomes" id="UP000614601"/>
    </source>
</evidence>
<dbReference type="EMBL" id="CAJFDH010000001">
    <property type="protein sequence ID" value="CAD5207071.1"/>
    <property type="molecule type" value="Genomic_DNA"/>
</dbReference>
<gene>
    <name evidence="7" type="ORF">BOKJ2_LOCUS1755</name>
</gene>
<evidence type="ECO:0000259" key="6">
    <source>
        <dbReference type="PROSITE" id="PS50249"/>
    </source>
</evidence>
<name>A0A811JVF6_9BILA</name>
<dbReference type="FunFam" id="3.40.140.10:FF:000087">
    <property type="entry name" value="Eukaryotic translation initiation factor 3 subunit H"/>
    <property type="match status" value="1"/>
</dbReference>
<dbReference type="Gene3D" id="3.40.140.10">
    <property type="entry name" value="Cytidine Deaminase, domain 2"/>
    <property type="match status" value="1"/>
</dbReference>
<sequence>MAAPPPEVMPLHEPQVDVVQIDSLVVMKLVKHVDSEFYSGMSEVAGEACQGILTGLISAEDRRLEITNCFPTPRPELLMDADDNGQPNSHSVEDKQNEIMDMLRRFRRMNIDYELVGFYQSHLFGACYSQEMVESLFDYQDSLFDGVILVYDPVSTRQGRLAIRALRLTPKAFDLYQNTDFSPEALKNSGVTYSNLLEELPIFIKNSHLMNVMLAELKLIHPKKSAPHLELGTRGSLEKTLRAMVSNVEELNKSITAYNKYTLEKQRYDAVLNSLIQKRQIENEARAARGEPRLSVEDLKRQQKQPQLQTKNGMLELFLNAADTDAYANYTAKTTAETISKLFISESAGQSAQVPTERETPL</sequence>
<dbReference type="InterPro" id="IPR000555">
    <property type="entry name" value="JAMM/MPN+_dom"/>
</dbReference>
<feature type="domain" description="MPN" evidence="6">
    <location>
        <begin position="19"/>
        <end position="172"/>
    </location>
</feature>
<dbReference type="PROSITE" id="PS50249">
    <property type="entry name" value="MPN"/>
    <property type="match status" value="1"/>
</dbReference>
<keyword evidence="2 4" id="KW-0396">Initiation factor</keyword>
<keyword evidence="8" id="KW-1185">Reference proteome</keyword>
<evidence type="ECO:0000256" key="3">
    <source>
        <dbReference type="ARBA" id="ARBA00022917"/>
    </source>
</evidence>
<dbReference type="OrthoDB" id="10265695at2759"/>
<comment type="function">
    <text evidence="4">Component of the eukaryotic translation initiation factor 3 (eIF-3) complex, which is involved in protein synthesis of a specialized repertoire of mRNAs and, together with other initiation factors, stimulates binding of mRNA and methionyl-tRNAi to the 40S ribosome. The eIF-3 complex specifically targets and initiates translation of a subset of mRNAs involved in cell proliferation.</text>
</comment>
<dbReference type="GO" id="GO:0016282">
    <property type="term" value="C:eukaryotic 43S preinitiation complex"/>
    <property type="evidence" value="ECO:0007669"/>
    <property type="project" value="UniProtKB-UniRule"/>
</dbReference>
<dbReference type="InterPro" id="IPR027524">
    <property type="entry name" value="eIF3h"/>
</dbReference>
<evidence type="ECO:0000313" key="7">
    <source>
        <dbReference type="EMBL" id="CAD5207071.1"/>
    </source>
</evidence>
<dbReference type="Proteomes" id="UP000614601">
    <property type="component" value="Unassembled WGS sequence"/>
</dbReference>
<dbReference type="GO" id="GO:0003743">
    <property type="term" value="F:translation initiation factor activity"/>
    <property type="evidence" value="ECO:0007669"/>
    <property type="project" value="UniProtKB-UniRule"/>
</dbReference>
<dbReference type="HAMAP" id="MF_03007">
    <property type="entry name" value="eIF3h"/>
    <property type="match status" value="1"/>
</dbReference>
<feature type="region of interest" description="Disordered" evidence="5">
    <location>
        <begin position="287"/>
        <end position="306"/>
    </location>
</feature>
<dbReference type="GO" id="GO:0001732">
    <property type="term" value="P:formation of cytoplasmic translation initiation complex"/>
    <property type="evidence" value="ECO:0007669"/>
    <property type="project" value="UniProtKB-UniRule"/>
</dbReference>
<dbReference type="SMART" id="SM00232">
    <property type="entry name" value="JAB_MPN"/>
    <property type="match status" value="1"/>
</dbReference>
<dbReference type="CDD" id="cd08065">
    <property type="entry name" value="MPN_eIF3h"/>
    <property type="match status" value="1"/>
</dbReference>
<dbReference type="Pfam" id="PF19445">
    <property type="entry name" value="eIF3h_C"/>
    <property type="match status" value="1"/>
</dbReference>
<evidence type="ECO:0000256" key="5">
    <source>
        <dbReference type="SAM" id="MobiDB-lite"/>
    </source>
</evidence>
<evidence type="ECO:0000256" key="1">
    <source>
        <dbReference type="ARBA" id="ARBA00022490"/>
    </source>
</evidence>
<dbReference type="GO" id="GO:0008237">
    <property type="term" value="F:metallopeptidase activity"/>
    <property type="evidence" value="ECO:0007669"/>
    <property type="project" value="InterPro"/>
</dbReference>
<keyword evidence="3 4" id="KW-0648">Protein biosynthesis</keyword>
<feature type="compositionally biased region" description="Basic and acidic residues" evidence="5">
    <location>
        <begin position="287"/>
        <end position="301"/>
    </location>
</feature>
<dbReference type="Pfam" id="PF01398">
    <property type="entry name" value="JAB"/>
    <property type="match status" value="1"/>
</dbReference>
<dbReference type="AlphaFoldDB" id="A0A811JVF6"/>
<dbReference type="GO" id="GO:0033290">
    <property type="term" value="C:eukaryotic 48S preinitiation complex"/>
    <property type="evidence" value="ECO:0007669"/>
    <property type="project" value="UniProtKB-UniRule"/>
</dbReference>
<dbReference type="EMBL" id="CAJFCW020000001">
    <property type="protein sequence ID" value="CAG9084220.1"/>
    <property type="molecule type" value="Genomic_DNA"/>
</dbReference>
<comment type="similarity">
    <text evidence="4">Belongs to the eIF-3 subunit H family.</text>
</comment>
<evidence type="ECO:0000256" key="4">
    <source>
        <dbReference type="HAMAP-Rule" id="MF_03007"/>
    </source>
</evidence>
<reference evidence="7" key="1">
    <citation type="submission" date="2020-09" db="EMBL/GenBank/DDBJ databases">
        <authorList>
            <person name="Kikuchi T."/>
        </authorList>
    </citation>
    <scope>NUCLEOTIDE SEQUENCE</scope>
    <source>
        <strain evidence="7">SH1</strain>
    </source>
</reference>